<feature type="compositionally biased region" description="Pro residues" evidence="3">
    <location>
        <begin position="182"/>
        <end position="191"/>
    </location>
</feature>
<dbReference type="InterPro" id="IPR036028">
    <property type="entry name" value="SH3-like_dom_sf"/>
</dbReference>
<dbReference type="AlphaFoldDB" id="W9HIX9"/>
<feature type="domain" description="SH3" evidence="4">
    <location>
        <begin position="747"/>
        <end position="810"/>
    </location>
</feature>
<keyword evidence="1 2" id="KW-0728">SH3 domain</keyword>
<dbReference type="HOGENOM" id="CLU_010107_0_0_1"/>
<organism evidence="5 6">
    <name type="scientific">Fusarium oxysporum NRRL 32931</name>
    <dbReference type="NCBI Taxonomy" id="660029"/>
    <lineage>
        <taxon>Eukaryota</taxon>
        <taxon>Fungi</taxon>
        <taxon>Dikarya</taxon>
        <taxon>Ascomycota</taxon>
        <taxon>Pezizomycotina</taxon>
        <taxon>Sordariomycetes</taxon>
        <taxon>Hypocreomycetidae</taxon>
        <taxon>Hypocreales</taxon>
        <taxon>Nectriaceae</taxon>
        <taxon>Fusarium</taxon>
        <taxon>Fusarium oxysporum species complex</taxon>
    </lineage>
</organism>
<dbReference type="Proteomes" id="UP000030753">
    <property type="component" value="Unassembled WGS sequence"/>
</dbReference>
<proteinExistence type="predicted"/>
<dbReference type="InterPro" id="IPR001452">
    <property type="entry name" value="SH3_domain"/>
</dbReference>
<feature type="compositionally biased region" description="Low complexity" evidence="3">
    <location>
        <begin position="427"/>
        <end position="441"/>
    </location>
</feature>
<reference evidence="5 6" key="1">
    <citation type="submission" date="2011-06" db="EMBL/GenBank/DDBJ databases">
        <title>The Genome Sequence of Fusarium oxysporum FOSC 3-a.</title>
        <authorList>
            <consortium name="The Broad Institute Genome Sequencing Platform"/>
            <person name="Ma L.-J."/>
            <person name="Gale L.R."/>
            <person name="Schwartz D.C."/>
            <person name="Zhou S."/>
            <person name="Corby-Kistler H."/>
            <person name="Young S.K."/>
            <person name="Zeng Q."/>
            <person name="Gargeya S."/>
            <person name="Fitzgerald M."/>
            <person name="Haas B."/>
            <person name="Abouelleil A."/>
            <person name="Alvarado L."/>
            <person name="Arachchi H.M."/>
            <person name="Berlin A."/>
            <person name="Brown A."/>
            <person name="Chapman S.B."/>
            <person name="Chen Z."/>
            <person name="Dunbar C."/>
            <person name="Freedman E."/>
            <person name="Gearin G."/>
            <person name="Gellesch M."/>
            <person name="Goldberg J."/>
            <person name="Griggs A."/>
            <person name="Gujja S."/>
            <person name="Heiman D."/>
            <person name="Howarth C."/>
            <person name="Larson L."/>
            <person name="Lui A."/>
            <person name="MacDonald P.J.P."/>
            <person name="Mehta T."/>
            <person name="Montmayeur A."/>
            <person name="Murphy C."/>
            <person name="Neiman D."/>
            <person name="Pearson M."/>
            <person name="Priest M."/>
            <person name="Roberts A."/>
            <person name="Saif S."/>
            <person name="Shea T."/>
            <person name="Shenoy N."/>
            <person name="Sisk P."/>
            <person name="Stolte C."/>
            <person name="Sykes S."/>
            <person name="Wortman J."/>
            <person name="Nusbaum C."/>
            <person name="Birren B."/>
        </authorList>
    </citation>
    <scope>NUCLEOTIDE SEQUENCE [LARGE SCALE GENOMIC DNA]</scope>
    <source>
        <strain evidence="6">FOSC 3-a</strain>
    </source>
</reference>
<feature type="compositionally biased region" description="Polar residues" evidence="3">
    <location>
        <begin position="360"/>
        <end position="373"/>
    </location>
</feature>
<evidence type="ECO:0000256" key="2">
    <source>
        <dbReference type="PROSITE-ProRule" id="PRU00192"/>
    </source>
</evidence>
<evidence type="ECO:0000256" key="3">
    <source>
        <dbReference type="SAM" id="MobiDB-lite"/>
    </source>
</evidence>
<evidence type="ECO:0000256" key="1">
    <source>
        <dbReference type="ARBA" id="ARBA00022443"/>
    </source>
</evidence>
<dbReference type="PROSITE" id="PS50002">
    <property type="entry name" value="SH3"/>
    <property type="match status" value="1"/>
</dbReference>
<feature type="compositionally biased region" description="Polar residues" evidence="3">
    <location>
        <begin position="380"/>
        <end position="421"/>
    </location>
</feature>
<gene>
    <name evidence="5" type="ORF">FOYG_15210</name>
</gene>
<feature type="compositionally biased region" description="Polar residues" evidence="3">
    <location>
        <begin position="316"/>
        <end position="339"/>
    </location>
</feature>
<dbReference type="Gene3D" id="2.30.30.40">
    <property type="entry name" value="SH3 Domains"/>
    <property type="match status" value="1"/>
</dbReference>
<accession>W9HIX9</accession>
<dbReference type="SUPFAM" id="SSF50044">
    <property type="entry name" value="SH3-domain"/>
    <property type="match status" value="1"/>
</dbReference>
<evidence type="ECO:0000259" key="4">
    <source>
        <dbReference type="PROSITE" id="PS50002"/>
    </source>
</evidence>
<dbReference type="EMBL" id="JH717849">
    <property type="protein sequence ID" value="EWY80915.1"/>
    <property type="molecule type" value="Genomic_DNA"/>
</dbReference>
<name>W9HIX9_FUSOX</name>
<sequence>MTFTCPAKLIPSFADFCLETLRTSFIVAFPYVLIASRMATSSDHVLLRPFNDVTKWAKVALSQASGHLDYDYQQMSLNQSSQSLLREGERALRRLVPLLAVSSPQLTEFLRHLTLRHEDVICQVRSIDILLYDFEDFIEPQTFDKAKFDELQAATKELAITLVEEITRFTTKSALESSPAPSKFPPLPPLPQFTSPPDVARSSSQISMRPPINTPRSGSSLGLDQQRPLLIRGSEQRDRSHSAGRALRTADYSASRSPITPSGLASPVSLPLSSKYAIPEQETRAYHYVQAHQRQRSDLDMVQNNLQGLDIGAITPPSSVALSPKSTGYQSPINQNTRGSFGYKHQDTPPPSVTTEPVSQQDWSTVIDQQSASGPRPLSVTASQYTSPKLTEYRNSGSYTPSTASPEHQQLFIATQGSAPSVRSDRSGASGSKAVSTSSSSIRQDSASVKSIHSLQTYEIGPDSSLALLGGLCKGARAFASGGPGQAIKRVGGSSDSATRPREYSQETLFGQMLDNPTETFTEPTAQCLHCEYKTPYSQLRQDMDQDPLASQQTRGILHRPRFLFKSHITVRNVNSVYFGCLFCDKTKSTLQEDDATVFQSVDLLFRHISRHGHPLPPVPGVEVVYEHSDVNSRGRQDCDLYIPNSTMTALHGVPRANESNRIASLPAARAVKDHIRRSNERPQARPDATSEILQFLSGAKIIGIEFPEKWDGKWCQGWHDGVFGTFPSKLISLDMPRHVKIASLPNTPRTGVARWKFEKQRQPGWLILKKGDIIYNLAWEDPHAWFWSGSNAKREYGIFPRSHVLIESIKDGSLGDEDQRHRLKERTRFGGLFTKYK</sequence>
<feature type="region of interest" description="Disordered" evidence="3">
    <location>
        <begin position="310"/>
        <end position="445"/>
    </location>
</feature>
<feature type="region of interest" description="Disordered" evidence="3">
    <location>
        <begin position="174"/>
        <end position="270"/>
    </location>
</feature>
<evidence type="ECO:0000313" key="5">
    <source>
        <dbReference type="EMBL" id="EWY80915.1"/>
    </source>
</evidence>
<evidence type="ECO:0000313" key="6">
    <source>
        <dbReference type="Proteomes" id="UP000030753"/>
    </source>
</evidence>
<dbReference type="OrthoDB" id="5243589at2759"/>
<protein>
    <recommendedName>
        <fullName evidence="4">SH3 domain-containing protein</fullName>
    </recommendedName>
</protein>
<feature type="compositionally biased region" description="Polar residues" evidence="3">
    <location>
        <begin position="214"/>
        <end position="223"/>
    </location>
</feature>